<keyword evidence="2" id="KW-0808">Transferase</keyword>
<dbReference type="InterPro" id="IPR029063">
    <property type="entry name" value="SAM-dependent_MTases_sf"/>
</dbReference>
<accession>A0A8H5ASS6</accession>
<dbReference type="EMBL" id="JAACJJ010000058">
    <property type="protein sequence ID" value="KAF5310051.1"/>
    <property type="molecule type" value="Genomic_DNA"/>
</dbReference>
<feature type="domain" description="O-methyltransferase C-terminal" evidence="4">
    <location>
        <begin position="198"/>
        <end position="443"/>
    </location>
</feature>
<proteinExistence type="predicted"/>
<dbReference type="OrthoDB" id="1606438at2759"/>
<dbReference type="AlphaFoldDB" id="A0A8H5ASS6"/>
<dbReference type="SUPFAM" id="SSF46785">
    <property type="entry name" value="Winged helix' DNA-binding domain"/>
    <property type="match status" value="1"/>
</dbReference>
<dbReference type="PANTHER" id="PTHR43712">
    <property type="entry name" value="PUTATIVE (AFU_ORTHOLOGUE AFUA_4G14580)-RELATED"/>
    <property type="match status" value="1"/>
</dbReference>
<dbReference type="InterPro" id="IPR036390">
    <property type="entry name" value="WH_DNA-bd_sf"/>
</dbReference>
<dbReference type="SUPFAM" id="SSF53335">
    <property type="entry name" value="S-adenosyl-L-methionine-dependent methyltransferases"/>
    <property type="match status" value="1"/>
</dbReference>
<dbReference type="PANTHER" id="PTHR43712:SF2">
    <property type="entry name" value="O-METHYLTRANSFERASE CICE"/>
    <property type="match status" value="1"/>
</dbReference>
<dbReference type="Pfam" id="PF00891">
    <property type="entry name" value="Methyltransf_2"/>
    <property type="match status" value="1"/>
</dbReference>
<dbReference type="Proteomes" id="UP000567179">
    <property type="component" value="Unassembled WGS sequence"/>
</dbReference>
<evidence type="ECO:0000259" key="4">
    <source>
        <dbReference type="Pfam" id="PF00891"/>
    </source>
</evidence>
<protein>
    <recommendedName>
        <fullName evidence="8">O-methyltransferase domain-containing protein</fullName>
    </recommendedName>
</protein>
<name>A0A8H5ASS6_9AGAR</name>
<organism evidence="6 7">
    <name type="scientific">Psilocybe cf. subviscida</name>
    <dbReference type="NCBI Taxonomy" id="2480587"/>
    <lineage>
        <taxon>Eukaryota</taxon>
        <taxon>Fungi</taxon>
        <taxon>Dikarya</taxon>
        <taxon>Basidiomycota</taxon>
        <taxon>Agaricomycotina</taxon>
        <taxon>Agaricomycetes</taxon>
        <taxon>Agaricomycetidae</taxon>
        <taxon>Agaricales</taxon>
        <taxon>Agaricineae</taxon>
        <taxon>Strophariaceae</taxon>
        <taxon>Psilocybe</taxon>
    </lineage>
</organism>
<evidence type="ECO:0000313" key="7">
    <source>
        <dbReference type="Proteomes" id="UP000567179"/>
    </source>
</evidence>
<evidence type="ECO:0000256" key="3">
    <source>
        <dbReference type="ARBA" id="ARBA00022691"/>
    </source>
</evidence>
<keyword evidence="1" id="KW-0489">Methyltransferase</keyword>
<evidence type="ECO:0000256" key="2">
    <source>
        <dbReference type="ARBA" id="ARBA00022679"/>
    </source>
</evidence>
<dbReference type="InterPro" id="IPR016461">
    <property type="entry name" value="COMT-like"/>
</dbReference>
<gene>
    <name evidence="6" type="ORF">D9619_010480</name>
</gene>
<dbReference type="InterPro" id="IPR012967">
    <property type="entry name" value="COMT_dimerisation"/>
</dbReference>
<comment type="caution">
    <text evidence="6">The sequence shown here is derived from an EMBL/GenBank/DDBJ whole genome shotgun (WGS) entry which is preliminary data.</text>
</comment>
<dbReference type="Gene3D" id="3.40.50.150">
    <property type="entry name" value="Vaccinia Virus protein VP39"/>
    <property type="match status" value="1"/>
</dbReference>
<evidence type="ECO:0000256" key="1">
    <source>
        <dbReference type="ARBA" id="ARBA00022603"/>
    </source>
</evidence>
<sequence length="461" mass="50392">MAPYSPPNGLADLIALSQLISTAVGDIVQEYNTLGQALPPLSSVQPGPLDEGPHLVPPRLAKAVTTIEAACAQLSFAVANPGHVMINKAYGHMEPAALLAVTDAKIADMLVGKPAGVHVGELSKQSGLDAGKLGRILRALATKHCFQEVGPDMFANNRLSMQLVSTNPVSSFIGHLTDETMKASAYLYDTISDPVSAVSVSPNAAPFKRAHGKALFDFYHSPEHKKENDRFAQGMVGLGNVTGKQMLPKVYNWDEVPADSTVCDVGSGNGHVTMALVKEFPKIRLVLQDKAVVMEQGREPFNLFELWSKEYPEAVTNERVQFTPLDFLSEPPVAGCDFYYIRYVLHDWPVEQCCTILNNVRQSMKPTSRLLIPGTITADEFVLQQAFRSDEGVIEQAPEPLLANYGVGRARLYQQDLNMMILLNSKERTLQEFVQLGESCGFKFVKLWDAGEAGLLEFCLA</sequence>
<dbReference type="GO" id="GO:0032259">
    <property type="term" value="P:methylation"/>
    <property type="evidence" value="ECO:0007669"/>
    <property type="project" value="UniProtKB-KW"/>
</dbReference>
<feature type="domain" description="O-methyltransferase dimerisation" evidence="5">
    <location>
        <begin position="89"/>
        <end position="164"/>
    </location>
</feature>
<dbReference type="InterPro" id="IPR036388">
    <property type="entry name" value="WH-like_DNA-bd_sf"/>
</dbReference>
<dbReference type="Pfam" id="PF08100">
    <property type="entry name" value="Dimerisation"/>
    <property type="match status" value="1"/>
</dbReference>
<dbReference type="Gene3D" id="1.10.10.10">
    <property type="entry name" value="Winged helix-like DNA-binding domain superfamily/Winged helix DNA-binding domain"/>
    <property type="match status" value="1"/>
</dbReference>
<keyword evidence="3" id="KW-0949">S-adenosyl-L-methionine</keyword>
<dbReference type="GO" id="GO:0008171">
    <property type="term" value="F:O-methyltransferase activity"/>
    <property type="evidence" value="ECO:0007669"/>
    <property type="project" value="InterPro"/>
</dbReference>
<evidence type="ECO:0000313" key="6">
    <source>
        <dbReference type="EMBL" id="KAF5310051.1"/>
    </source>
</evidence>
<dbReference type="InterPro" id="IPR001077">
    <property type="entry name" value="COMT_C"/>
</dbReference>
<dbReference type="PROSITE" id="PS51683">
    <property type="entry name" value="SAM_OMT_II"/>
    <property type="match status" value="1"/>
</dbReference>
<keyword evidence="7" id="KW-1185">Reference proteome</keyword>
<evidence type="ECO:0000259" key="5">
    <source>
        <dbReference type="Pfam" id="PF08100"/>
    </source>
</evidence>
<evidence type="ECO:0008006" key="8">
    <source>
        <dbReference type="Google" id="ProtNLM"/>
    </source>
</evidence>
<reference evidence="6 7" key="1">
    <citation type="journal article" date="2020" name="ISME J.">
        <title>Uncovering the hidden diversity of litter-decomposition mechanisms in mushroom-forming fungi.</title>
        <authorList>
            <person name="Floudas D."/>
            <person name="Bentzer J."/>
            <person name="Ahren D."/>
            <person name="Johansson T."/>
            <person name="Persson P."/>
            <person name="Tunlid A."/>
        </authorList>
    </citation>
    <scope>NUCLEOTIDE SEQUENCE [LARGE SCALE GENOMIC DNA]</scope>
    <source>
        <strain evidence="6 7">CBS 101986</strain>
    </source>
</reference>